<evidence type="ECO:0000256" key="7">
    <source>
        <dbReference type="ARBA" id="ARBA00042988"/>
    </source>
</evidence>
<dbReference type="EC" id="1.3.1.20" evidence="3"/>
<dbReference type="Pfam" id="PF22725">
    <property type="entry name" value="GFO_IDH_MocA_C3"/>
    <property type="match status" value="1"/>
</dbReference>
<comment type="catalytic activity">
    <reaction evidence="9">
        <text>(1R,2R)-1,2-dihydrobenzene-1,2-diol + NADP(+) = catechol + NADPH + H(+)</text>
        <dbReference type="Rhea" id="RHEA:16729"/>
        <dbReference type="ChEBI" id="CHEBI:10702"/>
        <dbReference type="ChEBI" id="CHEBI:15378"/>
        <dbReference type="ChEBI" id="CHEBI:18135"/>
        <dbReference type="ChEBI" id="CHEBI:57783"/>
        <dbReference type="ChEBI" id="CHEBI:58349"/>
        <dbReference type="EC" id="1.3.1.20"/>
    </reaction>
</comment>
<sequence>MATKWGVVSAGKICHDFVTAVQSIEDGQHEFVAVAARNLSSATEFAKSHGIAKAYGSYEDLAKDPSIEVAYVGTINSEHFRVGKMMLENGKHVLMEKPMTLNAKQTKALIDIARKNKCFLMEAIWSRFIPSYRFLIDYLKKGNIGEIVHVYSNFGIPVLTVERITKKSLGGGTILDLGIYTLNAVTMIYNGEKPKKIAAVGHLNDNGVDIAMATSLLYSNNRTATVSTNAIAELPGDITITGTKGRVKVPKHMWCPVIIETPEKTYEFPLPDTKTPCNFINSSGLRYEAIEVRECLKKGALESSIMPLDDSVTLAEIMDEIRRQIGVVYDVD</sequence>
<dbReference type="Gene3D" id="3.40.50.720">
    <property type="entry name" value="NAD(P)-binding Rossmann-like Domain"/>
    <property type="match status" value="1"/>
</dbReference>
<reference evidence="13 14" key="1">
    <citation type="submission" date="2013-11" db="EMBL/GenBank/DDBJ databases">
        <title>Genome sequencing of Stegodyphus mimosarum.</title>
        <authorList>
            <person name="Bechsgaard J."/>
        </authorList>
    </citation>
    <scope>NUCLEOTIDE SEQUENCE [LARGE SCALE GENOMIC DNA]</scope>
</reference>
<proteinExistence type="inferred from homology"/>
<dbReference type="InterPro" id="IPR055170">
    <property type="entry name" value="GFO_IDH_MocA-like_dom"/>
</dbReference>
<dbReference type="EC" id="1.1.1.179" evidence="4"/>
<dbReference type="Proteomes" id="UP000054359">
    <property type="component" value="Unassembled WGS sequence"/>
</dbReference>
<evidence type="ECO:0000256" key="9">
    <source>
        <dbReference type="ARBA" id="ARBA00047423"/>
    </source>
</evidence>
<feature type="domain" description="Gfo/Idh/MocA-like oxidoreductase N-terminal" evidence="11">
    <location>
        <begin position="4"/>
        <end position="122"/>
    </location>
</feature>
<evidence type="ECO:0000259" key="11">
    <source>
        <dbReference type="Pfam" id="PF01408"/>
    </source>
</evidence>
<dbReference type="GO" id="GO:0047115">
    <property type="term" value="F:trans-1,2-dihydrobenzene-1,2-diol dehydrogenase activity"/>
    <property type="evidence" value="ECO:0007669"/>
    <property type="project" value="UniProtKB-EC"/>
</dbReference>
<keyword evidence="14" id="KW-1185">Reference proteome</keyword>
<dbReference type="Gene3D" id="3.30.360.10">
    <property type="entry name" value="Dihydrodipicolinate Reductase, domain 2"/>
    <property type="match status" value="1"/>
</dbReference>
<dbReference type="InterPro" id="IPR000683">
    <property type="entry name" value="Gfo/Idh/MocA-like_OxRdtase_N"/>
</dbReference>
<organism evidence="13 14">
    <name type="scientific">Stegodyphus mimosarum</name>
    <name type="common">African social velvet spider</name>
    <dbReference type="NCBI Taxonomy" id="407821"/>
    <lineage>
        <taxon>Eukaryota</taxon>
        <taxon>Metazoa</taxon>
        <taxon>Ecdysozoa</taxon>
        <taxon>Arthropoda</taxon>
        <taxon>Chelicerata</taxon>
        <taxon>Arachnida</taxon>
        <taxon>Araneae</taxon>
        <taxon>Araneomorphae</taxon>
        <taxon>Entelegynae</taxon>
        <taxon>Eresoidea</taxon>
        <taxon>Eresidae</taxon>
        <taxon>Stegodyphus</taxon>
    </lineage>
</organism>
<name>A0A087UVV8_STEMI</name>
<comment type="similarity">
    <text evidence="1">Belongs to the Gfo/Idh/MocA family.</text>
</comment>
<evidence type="ECO:0000259" key="12">
    <source>
        <dbReference type="Pfam" id="PF22725"/>
    </source>
</evidence>
<evidence type="ECO:0000256" key="2">
    <source>
        <dbReference type="ARBA" id="ARBA00023002"/>
    </source>
</evidence>
<protein>
    <recommendedName>
        <fullName evidence="5">Trans-1,2-dihydrobenzene-1,2-diol dehydrogenase</fullName>
        <ecNumber evidence="4">1.1.1.179</ecNumber>
        <ecNumber evidence="3">1.3.1.20</ecNumber>
    </recommendedName>
    <alternativeName>
        <fullName evidence="8">D-xylose 1-dehydrogenase</fullName>
    </alternativeName>
    <alternativeName>
        <fullName evidence="7">D-xylose-NADP dehydrogenase</fullName>
    </alternativeName>
    <alternativeName>
        <fullName evidence="6">Dimeric dihydrodiol dehydrogenase</fullName>
    </alternativeName>
</protein>
<evidence type="ECO:0000256" key="6">
    <source>
        <dbReference type="ARBA" id="ARBA00042926"/>
    </source>
</evidence>
<feature type="non-terminal residue" evidence="13">
    <location>
        <position position="332"/>
    </location>
</feature>
<dbReference type="AlphaFoldDB" id="A0A087UVV8"/>
<feature type="domain" description="GFO/IDH/MocA-like oxidoreductase" evidence="12">
    <location>
        <begin position="137"/>
        <end position="247"/>
    </location>
</feature>
<evidence type="ECO:0000313" key="14">
    <source>
        <dbReference type="Proteomes" id="UP000054359"/>
    </source>
</evidence>
<dbReference type="InterPro" id="IPR036291">
    <property type="entry name" value="NAD(P)-bd_dom_sf"/>
</dbReference>
<dbReference type="OrthoDB" id="2129491at2759"/>
<accession>A0A087UVV8</accession>
<dbReference type="SUPFAM" id="SSF51735">
    <property type="entry name" value="NAD(P)-binding Rossmann-fold domains"/>
    <property type="match status" value="1"/>
</dbReference>
<gene>
    <name evidence="13" type="ORF">X975_14155</name>
</gene>
<evidence type="ECO:0000256" key="5">
    <source>
        <dbReference type="ARBA" id="ARBA00040603"/>
    </source>
</evidence>
<dbReference type="GO" id="GO:0047837">
    <property type="term" value="F:D-xylose 1-dehydrogenase (NADP+) activity"/>
    <property type="evidence" value="ECO:0007669"/>
    <property type="project" value="UniProtKB-EC"/>
</dbReference>
<evidence type="ECO:0000256" key="4">
    <source>
        <dbReference type="ARBA" id="ARBA00038984"/>
    </source>
</evidence>
<evidence type="ECO:0000256" key="10">
    <source>
        <dbReference type="ARBA" id="ARBA00049233"/>
    </source>
</evidence>
<comment type="catalytic activity">
    <reaction evidence="10">
        <text>D-xylose + NADP(+) = D-xylono-1,5-lactone + NADPH + H(+)</text>
        <dbReference type="Rhea" id="RHEA:22000"/>
        <dbReference type="ChEBI" id="CHEBI:15378"/>
        <dbReference type="ChEBI" id="CHEBI:15867"/>
        <dbReference type="ChEBI" id="CHEBI:53455"/>
        <dbReference type="ChEBI" id="CHEBI:57783"/>
        <dbReference type="ChEBI" id="CHEBI:58349"/>
        <dbReference type="EC" id="1.1.1.179"/>
    </reaction>
</comment>
<evidence type="ECO:0000256" key="8">
    <source>
        <dbReference type="ARBA" id="ARBA00043025"/>
    </source>
</evidence>
<dbReference type="PANTHER" id="PTHR22604">
    <property type="entry name" value="OXIDOREDUCTASES"/>
    <property type="match status" value="1"/>
</dbReference>
<evidence type="ECO:0000256" key="3">
    <source>
        <dbReference type="ARBA" id="ARBA00038853"/>
    </source>
</evidence>
<keyword evidence="2" id="KW-0560">Oxidoreductase</keyword>
<dbReference type="STRING" id="407821.A0A087UVV8"/>
<dbReference type="Pfam" id="PF01408">
    <property type="entry name" value="GFO_IDH_MocA"/>
    <property type="match status" value="1"/>
</dbReference>
<dbReference type="OMA" id="AHETGKY"/>
<dbReference type="GO" id="GO:0000166">
    <property type="term" value="F:nucleotide binding"/>
    <property type="evidence" value="ECO:0007669"/>
    <property type="project" value="InterPro"/>
</dbReference>
<dbReference type="PANTHER" id="PTHR22604:SF105">
    <property type="entry name" value="TRANS-1,2-DIHYDROBENZENE-1,2-DIOL DEHYDROGENASE"/>
    <property type="match status" value="1"/>
</dbReference>
<dbReference type="EMBL" id="KK121901">
    <property type="protein sequence ID" value="KFM81497.1"/>
    <property type="molecule type" value="Genomic_DNA"/>
</dbReference>
<dbReference type="SUPFAM" id="SSF55347">
    <property type="entry name" value="Glyceraldehyde-3-phosphate dehydrogenase-like, C-terminal domain"/>
    <property type="match status" value="1"/>
</dbReference>
<evidence type="ECO:0000256" key="1">
    <source>
        <dbReference type="ARBA" id="ARBA00010928"/>
    </source>
</evidence>
<evidence type="ECO:0000313" key="13">
    <source>
        <dbReference type="EMBL" id="KFM81497.1"/>
    </source>
</evidence>
<dbReference type="InterPro" id="IPR050984">
    <property type="entry name" value="Gfo/Idh/MocA_domain"/>
</dbReference>